<gene>
    <name evidence="2" type="ORF">KP79_PYT20347</name>
</gene>
<dbReference type="InterPro" id="IPR036291">
    <property type="entry name" value="NAD(P)-bd_dom_sf"/>
</dbReference>
<evidence type="ECO:0000313" key="2">
    <source>
        <dbReference type="EMBL" id="OWF36530.1"/>
    </source>
</evidence>
<proteinExistence type="predicted"/>
<keyword evidence="3" id="KW-1185">Reference proteome</keyword>
<dbReference type="InterPro" id="IPR016040">
    <property type="entry name" value="NAD(P)-bd_dom"/>
</dbReference>
<dbReference type="PANTHER" id="PTHR15020">
    <property type="entry name" value="FLAVIN REDUCTASE-RELATED"/>
    <property type="match status" value="1"/>
</dbReference>
<feature type="domain" description="NAD(P)-binding" evidence="1">
    <location>
        <begin position="7"/>
        <end position="204"/>
    </location>
</feature>
<evidence type="ECO:0000259" key="1">
    <source>
        <dbReference type="Pfam" id="PF13460"/>
    </source>
</evidence>
<dbReference type="PANTHER" id="PTHR15020:SF50">
    <property type="entry name" value="UPF0659 PROTEIN YMR090W"/>
    <property type="match status" value="1"/>
</dbReference>
<dbReference type="Pfam" id="PF13460">
    <property type="entry name" value="NAD_binding_10"/>
    <property type="match status" value="1"/>
</dbReference>
<evidence type="ECO:0000313" key="3">
    <source>
        <dbReference type="Proteomes" id="UP000242188"/>
    </source>
</evidence>
<dbReference type="SUPFAM" id="SSF51735">
    <property type="entry name" value="NAD(P)-binding Rossmann-fold domains"/>
    <property type="match status" value="1"/>
</dbReference>
<dbReference type="Gene3D" id="3.40.50.720">
    <property type="entry name" value="NAD(P)-binding Rossmann-like Domain"/>
    <property type="match status" value="1"/>
</dbReference>
<accession>A0A210PJ65</accession>
<dbReference type="STRING" id="6573.A0A210PJ65"/>
<protein>
    <submittedName>
        <fullName evidence="2">Flavin reductase (NADPH)</fullName>
    </submittedName>
</protein>
<dbReference type="OrthoDB" id="419598at2759"/>
<organism evidence="2 3">
    <name type="scientific">Mizuhopecten yessoensis</name>
    <name type="common">Japanese scallop</name>
    <name type="synonym">Patinopecten yessoensis</name>
    <dbReference type="NCBI Taxonomy" id="6573"/>
    <lineage>
        <taxon>Eukaryota</taxon>
        <taxon>Metazoa</taxon>
        <taxon>Spiralia</taxon>
        <taxon>Lophotrochozoa</taxon>
        <taxon>Mollusca</taxon>
        <taxon>Bivalvia</taxon>
        <taxon>Autobranchia</taxon>
        <taxon>Pteriomorphia</taxon>
        <taxon>Pectinida</taxon>
        <taxon>Pectinoidea</taxon>
        <taxon>Pectinidae</taxon>
        <taxon>Mizuhopecten</taxon>
    </lineage>
</organism>
<dbReference type="AlphaFoldDB" id="A0A210PJ65"/>
<dbReference type="GO" id="GO:0003824">
    <property type="term" value="F:catalytic activity"/>
    <property type="evidence" value="ECO:0007669"/>
    <property type="project" value="UniProtKB-ARBA"/>
</dbReference>
<comment type="caution">
    <text evidence="2">The sequence shown here is derived from an EMBL/GenBank/DDBJ whole genome shotgun (WGS) entry which is preliminary data.</text>
</comment>
<reference evidence="2 3" key="1">
    <citation type="journal article" date="2017" name="Nat. Ecol. Evol.">
        <title>Scallop genome provides insights into evolution of bilaterian karyotype and development.</title>
        <authorList>
            <person name="Wang S."/>
            <person name="Zhang J."/>
            <person name="Jiao W."/>
            <person name="Li J."/>
            <person name="Xun X."/>
            <person name="Sun Y."/>
            <person name="Guo X."/>
            <person name="Huan P."/>
            <person name="Dong B."/>
            <person name="Zhang L."/>
            <person name="Hu X."/>
            <person name="Sun X."/>
            <person name="Wang J."/>
            <person name="Zhao C."/>
            <person name="Wang Y."/>
            <person name="Wang D."/>
            <person name="Huang X."/>
            <person name="Wang R."/>
            <person name="Lv J."/>
            <person name="Li Y."/>
            <person name="Zhang Z."/>
            <person name="Liu B."/>
            <person name="Lu W."/>
            <person name="Hui Y."/>
            <person name="Liang J."/>
            <person name="Zhou Z."/>
            <person name="Hou R."/>
            <person name="Li X."/>
            <person name="Liu Y."/>
            <person name="Li H."/>
            <person name="Ning X."/>
            <person name="Lin Y."/>
            <person name="Zhao L."/>
            <person name="Xing Q."/>
            <person name="Dou J."/>
            <person name="Li Y."/>
            <person name="Mao J."/>
            <person name="Guo H."/>
            <person name="Dou H."/>
            <person name="Li T."/>
            <person name="Mu C."/>
            <person name="Jiang W."/>
            <person name="Fu Q."/>
            <person name="Fu X."/>
            <person name="Miao Y."/>
            <person name="Liu J."/>
            <person name="Yu Q."/>
            <person name="Li R."/>
            <person name="Liao H."/>
            <person name="Li X."/>
            <person name="Kong Y."/>
            <person name="Jiang Z."/>
            <person name="Chourrout D."/>
            <person name="Li R."/>
            <person name="Bao Z."/>
        </authorList>
    </citation>
    <scope>NUCLEOTIDE SEQUENCE [LARGE SCALE GENOMIC DNA]</scope>
    <source>
        <strain evidence="2 3">PY_sf001</strain>
    </source>
</reference>
<dbReference type="EMBL" id="NEDP02076581">
    <property type="protein sequence ID" value="OWF36530.1"/>
    <property type="molecule type" value="Genomic_DNA"/>
</dbReference>
<sequence length="218" mass="23851">MRVAIFGATGPSGQFAVKEALDKGYYVTALVRNPGKLTTKDDKLKVEKVDIFKPEELEPHLKDCDAVVSCLGTNTQGFLGRSRVTFYTDSMKSIVTAMRTSSTKRLVCLTSIGTEKAAGSPWVVEWIFRPLLIGNILSNMAEMEHYLVDHCSDLSYTVVRPSGLADGPSSGKEIKTEENQFVTGASISMPRADVGKFVIDCVQKESWLQKIVAIGLLP</sequence>
<dbReference type="Proteomes" id="UP000242188">
    <property type="component" value="Unassembled WGS sequence"/>
</dbReference>
<name>A0A210PJ65_MIZYE</name>